<accession>A0A7H0GQS7</accession>
<proteinExistence type="inferred from homology"/>
<evidence type="ECO:0000256" key="10">
    <source>
        <dbReference type="ARBA" id="ARBA00048975"/>
    </source>
</evidence>
<dbReference type="RefSeq" id="WP_187726140.1">
    <property type="nucleotide sequence ID" value="NZ_CP060783.1"/>
</dbReference>
<keyword evidence="9 11" id="KW-0443">Lipid metabolism</keyword>
<comment type="function">
    <text evidence="1 11">Condensation of UDP-2,3-diacylglucosamine and 2,3-diacylglucosamine-1-phosphate to form lipid A disaccharide, a precursor of lipid A, a phosphorylated glycolipid that anchors the lipopolysaccharide to the outer membrane of the cell.</text>
</comment>
<dbReference type="GO" id="GO:0008915">
    <property type="term" value="F:lipid-A-disaccharide synthase activity"/>
    <property type="evidence" value="ECO:0007669"/>
    <property type="project" value="UniProtKB-UniRule"/>
</dbReference>
<dbReference type="NCBIfam" id="TIGR00215">
    <property type="entry name" value="lpxB"/>
    <property type="match status" value="1"/>
</dbReference>
<evidence type="ECO:0000256" key="11">
    <source>
        <dbReference type="HAMAP-Rule" id="MF_00392"/>
    </source>
</evidence>
<dbReference type="Pfam" id="PF02684">
    <property type="entry name" value="LpxB"/>
    <property type="match status" value="1"/>
</dbReference>
<name>A0A7H0GQS7_9BURK</name>
<dbReference type="Proteomes" id="UP000516028">
    <property type="component" value="Chromosome"/>
</dbReference>
<keyword evidence="6 11" id="KW-0441">Lipid A biosynthesis</keyword>
<evidence type="ECO:0000313" key="13">
    <source>
        <dbReference type="Proteomes" id="UP000516028"/>
    </source>
</evidence>
<evidence type="ECO:0000256" key="6">
    <source>
        <dbReference type="ARBA" id="ARBA00022556"/>
    </source>
</evidence>
<dbReference type="Gene3D" id="3.40.50.2000">
    <property type="entry name" value="Glycogen Phosphorylase B"/>
    <property type="match status" value="2"/>
</dbReference>
<evidence type="ECO:0000256" key="7">
    <source>
        <dbReference type="ARBA" id="ARBA00022676"/>
    </source>
</evidence>
<dbReference type="EMBL" id="CP060783">
    <property type="protein sequence ID" value="QNP50643.1"/>
    <property type="molecule type" value="Genomic_DNA"/>
</dbReference>
<evidence type="ECO:0000256" key="2">
    <source>
        <dbReference type="ARBA" id="ARBA00007868"/>
    </source>
</evidence>
<comment type="similarity">
    <text evidence="2 11">Belongs to the LpxB family.</text>
</comment>
<dbReference type="HAMAP" id="MF_00392">
    <property type="entry name" value="LpxB"/>
    <property type="match status" value="1"/>
</dbReference>
<keyword evidence="13" id="KW-1185">Reference proteome</keyword>
<dbReference type="PANTHER" id="PTHR30372">
    <property type="entry name" value="LIPID-A-DISACCHARIDE SYNTHASE"/>
    <property type="match status" value="1"/>
</dbReference>
<evidence type="ECO:0000256" key="5">
    <source>
        <dbReference type="ARBA" id="ARBA00022516"/>
    </source>
</evidence>
<evidence type="ECO:0000256" key="3">
    <source>
        <dbReference type="ARBA" id="ARBA00012687"/>
    </source>
</evidence>
<dbReference type="GO" id="GO:0005543">
    <property type="term" value="F:phospholipid binding"/>
    <property type="evidence" value="ECO:0007669"/>
    <property type="project" value="TreeGrafter"/>
</dbReference>
<dbReference type="UniPathway" id="UPA00973"/>
<dbReference type="SUPFAM" id="SSF53756">
    <property type="entry name" value="UDP-Glycosyltransferase/glycogen phosphorylase"/>
    <property type="match status" value="1"/>
</dbReference>
<evidence type="ECO:0000256" key="9">
    <source>
        <dbReference type="ARBA" id="ARBA00023098"/>
    </source>
</evidence>
<dbReference type="KEGG" id="daer:H9K75_21575"/>
<dbReference type="GO" id="GO:0016020">
    <property type="term" value="C:membrane"/>
    <property type="evidence" value="ECO:0007669"/>
    <property type="project" value="GOC"/>
</dbReference>
<evidence type="ECO:0000256" key="4">
    <source>
        <dbReference type="ARBA" id="ARBA00020902"/>
    </source>
</evidence>
<organism evidence="12 13">
    <name type="scientific">Diaphorobacter aerolatus</name>
    <dbReference type="NCBI Taxonomy" id="1288495"/>
    <lineage>
        <taxon>Bacteria</taxon>
        <taxon>Pseudomonadati</taxon>
        <taxon>Pseudomonadota</taxon>
        <taxon>Betaproteobacteria</taxon>
        <taxon>Burkholderiales</taxon>
        <taxon>Comamonadaceae</taxon>
        <taxon>Diaphorobacter</taxon>
    </lineage>
</organism>
<keyword evidence="5 11" id="KW-0444">Lipid biosynthesis</keyword>
<dbReference type="EC" id="2.4.1.182" evidence="3 11"/>
<comment type="pathway">
    <text evidence="11">Bacterial outer membrane biogenesis; LPS lipid A biosynthesis.</text>
</comment>
<dbReference type="GO" id="GO:0009245">
    <property type="term" value="P:lipid A biosynthetic process"/>
    <property type="evidence" value="ECO:0007669"/>
    <property type="project" value="UniProtKB-UniRule"/>
</dbReference>
<evidence type="ECO:0000313" key="12">
    <source>
        <dbReference type="EMBL" id="QNP50643.1"/>
    </source>
</evidence>
<keyword evidence="7 11" id="KW-0328">Glycosyltransferase</keyword>
<evidence type="ECO:0000256" key="1">
    <source>
        <dbReference type="ARBA" id="ARBA00002056"/>
    </source>
</evidence>
<protein>
    <recommendedName>
        <fullName evidence="4 11">Lipid-A-disaccharide synthase</fullName>
        <ecNumber evidence="3 11">2.4.1.182</ecNumber>
    </recommendedName>
</protein>
<evidence type="ECO:0000256" key="8">
    <source>
        <dbReference type="ARBA" id="ARBA00022679"/>
    </source>
</evidence>
<dbReference type="InterPro" id="IPR003835">
    <property type="entry name" value="Glyco_trans_19"/>
</dbReference>
<dbReference type="AlphaFoldDB" id="A0A7H0GQS7"/>
<sequence length="379" mass="42060">MVAGETSGDLLAGLLLDGLREKWPEVQSFGIGGPRMQERGFDAWWQSERLAVHGYSLELLQKILGLFRLRKELREKLIAEPPSVFIGVDAPDFNLGLEGKLREAGIKTVHFVCPSIWAWRAHRVDTIRASADHVLCIFPFEPELLARHGIAATYVGHPLARVIPMQPDKWAARAQLGLRAEDEVVAILPGSRSAEVKFIARSFFDAAALLLKSRPGLQFVVPAVPRQRERIEAMARECGIADRVQIIAGQSHTALAACDCTLIASGTATLEAALYKRPMVISYRMHAISWRLMKRKQLQPWVGLPNILCGEFVVPELLQDAATPEALAGAVAQWLDAYQRQPQIILSLEKRFTELHESLLRDTPKLAADAIEKILVPQG</sequence>
<gene>
    <name evidence="11 12" type="primary">lpxB</name>
    <name evidence="12" type="ORF">H9K75_21575</name>
</gene>
<comment type="catalytic activity">
    <reaction evidence="10 11">
        <text>a lipid X + a UDP-2-N,3-O-bis[(3R)-3-hydroxyacyl]-alpha-D-glucosamine = a lipid A disaccharide + UDP + H(+)</text>
        <dbReference type="Rhea" id="RHEA:67828"/>
        <dbReference type="ChEBI" id="CHEBI:15378"/>
        <dbReference type="ChEBI" id="CHEBI:58223"/>
        <dbReference type="ChEBI" id="CHEBI:137748"/>
        <dbReference type="ChEBI" id="CHEBI:176338"/>
        <dbReference type="ChEBI" id="CHEBI:176343"/>
        <dbReference type="EC" id="2.4.1.182"/>
    </reaction>
</comment>
<keyword evidence="8 11" id="KW-0808">Transferase</keyword>
<dbReference type="PANTHER" id="PTHR30372:SF4">
    <property type="entry name" value="LIPID-A-DISACCHARIDE SYNTHASE, MITOCHONDRIAL-RELATED"/>
    <property type="match status" value="1"/>
</dbReference>
<reference evidence="12 13" key="1">
    <citation type="submission" date="2020-08" db="EMBL/GenBank/DDBJ databases">
        <title>Genome sequence of Diaphorobacter aerolatus KACC 16536T.</title>
        <authorList>
            <person name="Hyun D.-W."/>
            <person name="Bae J.-W."/>
        </authorList>
    </citation>
    <scope>NUCLEOTIDE SEQUENCE [LARGE SCALE GENOMIC DNA]</scope>
    <source>
        <strain evidence="12 13">KACC 16536</strain>
    </source>
</reference>